<comment type="similarity">
    <text evidence="8">Belongs to the binding-protein-dependent transport system permease family. LivHM subfamily.</text>
</comment>
<feature type="transmembrane region" description="Helical" evidence="9">
    <location>
        <begin position="126"/>
        <end position="150"/>
    </location>
</feature>
<feature type="transmembrane region" description="Helical" evidence="9">
    <location>
        <begin position="248"/>
        <end position="268"/>
    </location>
</feature>
<feature type="transmembrane region" description="Helical" evidence="9">
    <location>
        <begin position="179"/>
        <end position="198"/>
    </location>
</feature>
<keyword evidence="7 9" id="KW-0472">Membrane</keyword>
<dbReference type="InterPro" id="IPR001851">
    <property type="entry name" value="ABC_transp_permease"/>
</dbReference>
<dbReference type="PANTHER" id="PTHR11795:SF445">
    <property type="entry name" value="AMINO ACID ABC TRANSPORTER PERMEASE PROTEIN"/>
    <property type="match status" value="1"/>
</dbReference>
<keyword evidence="11" id="KW-1185">Reference proteome</keyword>
<evidence type="ECO:0000256" key="3">
    <source>
        <dbReference type="ARBA" id="ARBA00022475"/>
    </source>
</evidence>
<name>A0A7K1FLY9_9ACTN</name>
<evidence type="ECO:0000256" key="5">
    <source>
        <dbReference type="ARBA" id="ARBA00022970"/>
    </source>
</evidence>
<dbReference type="Pfam" id="PF02653">
    <property type="entry name" value="BPD_transp_2"/>
    <property type="match status" value="1"/>
</dbReference>
<evidence type="ECO:0000313" key="10">
    <source>
        <dbReference type="EMBL" id="MTD13904.1"/>
    </source>
</evidence>
<dbReference type="GO" id="GO:0006865">
    <property type="term" value="P:amino acid transport"/>
    <property type="evidence" value="ECO:0007669"/>
    <property type="project" value="UniProtKB-KW"/>
</dbReference>
<comment type="subcellular location">
    <subcellularLocation>
        <location evidence="1">Cell membrane</location>
        <topology evidence="1">Multi-pass membrane protein</topology>
    </subcellularLocation>
</comment>
<keyword evidence="5" id="KW-0029">Amino-acid transport</keyword>
<evidence type="ECO:0000256" key="7">
    <source>
        <dbReference type="ARBA" id="ARBA00023136"/>
    </source>
</evidence>
<keyword evidence="2" id="KW-0813">Transport</keyword>
<comment type="caution">
    <text evidence="10">The sequence shown here is derived from an EMBL/GenBank/DDBJ whole genome shotgun (WGS) entry which is preliminary data.</text>
</comment>
<accession>A0A7K1FLY9</accession>
<dbReference type="GO" id="GO:0022857">
    <property type="term" value="F:transmembrane transporter activity"/>
    <property type="evidence" value="ECO:0007669"/>
    <property type="project" value="InterPro"/>
</dbReference>
<sequence length="281" mass="29529">MNGLIQGSVFALAAIGLSLIFGVVRVPHFAHGESVMLGGMVALTVVTSWGGALLVGIAVGVVAAIAFGCLIQVILYHPLRRRDETNLLICALAVVLIVPAISFKIWGDAPRIIPVDGDRVVEILGARATTMKLVIVGVTLLLTLALMWFVGRTRWGRAMKAMALNQYAARLMGIPTLRYSILAFAIGSALAGLGGALLGTIQPVQVDMGATLVLKSFIIIIFAGMGSIGGAWVGGVLLGLVEAFGGSFLSSAWIDTYSFVFLLAVLLVRPQGLFTLARARD</sequence>
<dbReference type="PANTHER" id="PTHR11795">
    <property type="entry name" value="BRANCHED-CHAIN AMINO ACID TRANSPORT SYSTEM PERMEASE PROTEIN LIVH"/>
    <property type="match status" value="1"/>
</dbReference>
<keyword evidence="6 9" id="KW-1133">Transmembrane helix</keyword>
<feature type="transmembrane region" description="Helical" evidence="9">
    <location>
        <begin position="48"/>
        <end position="75"/>
    </location>
</feature>
<evidence type="ECO:0000256" key="9">
    <source>
        <dbReference type="SAM" id="Phobius"/>
    </source>
</evidence>
<gene>
    <name evidence="10" type="ORF">GIS00_08105</name>
</gene>
<evidence type="ECO:0000256" key="2">
    <source>
        <dbReference type="ARBA" id="ARBA00022448"/>
    </source>
</evidence>
<dbReference type="GO" id="GO:0005886">
    <property type="term" value="C:plasma membrane"/>
    <property type="evidence" value="ECO:0007669"/>
    <property type="project" value="UniProtKB-SubCell"/>
</dbReference>
<protein>
    <submittedName>
        <fullName evidence="10">Branched-chain amino acid ABC transporter permease</fullName>
    </submittedName>
</protein>
<evidence type="ECO:0000256" key="6">
    <source>
        <dbReference type="ARBA" id="ARBA00022989"/>
    </source>
</evidence>
<feature type="transmembrane region" description="Helical" evidence="9">
    <location>
        <begin position="87"/>
        <end position="106"/>
    </location>
</feature>
<dbReference type="EMBL" id="WLYK01000001">
    <property type="protein sequence ID" value="MTD13904.1"/>
    <property type="molecule type" value="Genomic_DNA"/>
</dbReference>
<organism evidence="10 11">
    <name type="scientific">Nakamurella alba</name>
    <dbReference type="NCBI Taxonomy" id="2665158"/>
    <lineage>
        <taxon>Bacteria</taxon>
        <taxon>Bacillati</taxon>
        <taxon>Actinomycetota</taxon>
        <taxon>Actinomycetes</taxon>
        <taxon>Nakamurellales</taxon>
        <taxon>Nakamurellaceae</taxon>
        <taxon>Nakamurella</taxon>
    </lineage>
</organism>
<keyword evidence="4 9" id="KW-0812">Transmembrane</keyword>
<dbReference type="CDD" id="cd06582">
    <property type="entry name" value="TM_PBP1_LivH_like"/>
    <property type="match status" value="1"/>
</dbReference>
<proteinExistence type="inferred from homology"/>
<evidence type="ECO:0000256" key="1">
    <source>
        <dbReference type="ARBA" id="ARBA00004651"/>
    </source>
</evidence>
<evidence type="ECO:0000313" key="11">
    <source>
        <dbReference type="Proteomes" id="UP000460221"/>
    </source>
</evidence>
<dbReference type="InterPro" id="IPR052157">
    <property type="entry name" value="BCAA_transport_permease"/>
</dbReference>
<keyword evidence="3" id="KW-1003">Cell membrane</keyword>
<feature type="transmembrane region" description="Helical" evidence="9">
    <location>
        <begin position="218"/>
        <end position="241"/>
    </location>
</feature>
<evidence type="ECO:0000256" key="4">
    <source>
        <dbReference type="ARBA" id="ARBA00022692"/>
    </source>
</evidence>
<dbReference type="Proteomes" id="UP000460221">
    <property type="component" value="Unassembled WGS sequence"/>
</dbReference>
<evidence type="ECO:0000256" key="8">
    <source>
        <dbReference type="ARBA" id="ARBA00037998"/>
    </source>
</evidence>
<dbReference type="AlphaFoldDB" id="A0A7K1FLY9"/>
<reference evidence="10 11" key="1">
    <citation type="submission" date="2019-11" db="EMBL/GenBank/DDBJ databases">
        <authorList>
            <person name="Jiang L.-Q."/>
        </authorList>
    </citation>
    <scope>NUCLEOTIDE SEQUENCE [LARGE SCALE GENOMIC DNA]</scope>
    <source>
        <strain evidence="10 11">YIM 132087</strain>
    </source>
</reference>